<dbReference type="InterPro" id="IPR004119">
    <property type="entry name" value="EcKL"/>
</dbReference>
<evidence type="ECO:0000313" key="1">
    <source>
        <dbReference type="Proteomes" id="UP000695000"/>
    </source>
</evidence>
<protein>
    <submittedName>
        <fullName evidence="2">Uncharacterized protein LOC108561843</fullName>
    </submittedName>
</protein>
<feature type="non-terminal residue" evidence="2">
    <location>
        <position position="170"/>
    </location>
</feature>
<reference evidence="2" key="1">
    <citation type="submission" date="2025-08" db="UniProtKB">
        <authorList>
            <consortium name="RefSeq"/>
        </authorList>
    </citation>
    <scope>IDENTIFICATION</scope>
    <source>
        <tissue evidence="2">Whole Larva</tissue>
    </source>
</reference>
<dbReference type="GeneID" id="108561843"/>
<proteinExistence type="predicted"/>
<name>A0ABM1MLG4_NICVS</name>
<dbReference type="Proteomes" id="UP000695000">
    <property type="component" value="Unplaced"/>
</dbReference>
<organism evidence="1 2">
    <name type="scientific">Nicrophorus vespilloides</name>
    <name type="common">Boreal carrion beetle</name>
    <dbReference type="NCBI Taxonomy" id="110193"/>
    <lineage>
        <taxon>Eukaryota</taxon>
        <taxon>Metazoa</taxon>
        <taxon>Ecdysozoa</taxon>
        <taxon>Arthropoda</taxon>
        <taxon>Hexapoda</taxon>
        <taxon>Insecta</taxon>
        <taxon>Pterygota</taxon>
        <taxon>Neoptera</taxon>
        <taxon>Endopterygota</taxon>
        <taxon>Coleoptera</taxon>
        <taxon>Polyphaga</taxon>
        <taxon>Staphyliniformia</taxon>
        <taxon>Silphidae</taxon>
        <taxon>Nicrophorinae</taxon>
        <taxon>Nicrophorus</taxon>
    </lineage>
</organism>
<accession>A0ABM1MLG4</accession>
<dbReference type="PANTHER" id="PTHR11012:SF56">
    <property type="entry name" value="CHK KINASE-LIKE DOMAIN-CONTAINING PROTEIN-RELATED"/>
    <property type="match status" value="1"/>
</dbReference>
<gene>
    <name evidence="2" type="primary">LOC108561843</name>
</gene>
<sequence length="170" mass="19455">MSDKWITKELFEKSLRTFFDDSTISILKYDCKPAVPLGDNYTSDITRALVTYKQEGKPQKVISVIVKIQPRGTIVEEWTIKLNFFKTEMEMFSKTLPLIYKILGPDMNGYLSSLCLLTTDKPNLMLVLDDLKPCGFQMASRTMGFDLEHCLIVMKKIAVFHAASIIMVRD</sequence>
<dbReference type="Pfam" id="PF02958">
    <property type="entry name" value="EcKL"/>
    <property type="match status" value="1"/>
</dbReference>
<dbReference type="RefSeq" id="XP_017775414.1">
    <property type="nucleotide sequence ID" value="XM_017919925.1"/>
</dbReference>
<keyword evidence="1" id="KW-1185">Reference proteome</keyword>
<dbReference type="PANTHER" id="PTHR11012">
    <property type="entry name" value="PROTEIN KINASE-LIKE DOMAIN-CONTAINING"/>
    <property type="match status" value="1"/>
</dbReference>
<evidence type="ECO:0000313" key="2">
    <source>
        <dbReference type="RefSeq" id="XP_017775414.1"/>
    </source>
</evidence>